<reference evidence="2 3" key="1">
    <citation type="submission" date="2017-03" db="EMBL/GenBank/DDBJ databases">
        <title>Genomic and clinical evidence uncovers the enterohepatic species Helicobacter valdiviensis as a potential human intestinal pathogen.</title>
        <authorList>
            <person name="Fresia P."/>
            <person name="Jara R."/>
            <person name="Sierra R."/>
            <person name="Ferres I."/>
            <person name="Greif G."/>
            <person name="Iraola G."/>
            <person name="Collado L."/>
        </authorList>
    </citation>
    <scope>NUCLEOTIDE SEQUENCE [LARGE SCALE GENOMIC DNA]</scope>
    <source>
        <strain evidence="2 3">WBE14</strain>
    </source>
</reference>
<dbReference type="RefSeq" id="WP_111228942.1">
    <property type="nucleotide sequence ID" value="NZ_NBIU01000002.1"/>
</dbReference>
<sequence>MKNKIKKVICVASVLCVSILSAESWDEFIIDNAPSKKREAKTANQEKLKDGVHSFKLSNQTYKFEVKNGLILRAQCPNNSIIKVSSSWQESSVTQAFKIYVQQECMVSGW</sequence>
<accession>A0A2W6MWK6</accession>
<keyword evidence="1" id="KW-0732">Signal</keyword>
<dbReference type="Proteomes" id="UP000249746">
    <property type="component" value="Unassembled WGS sequence"/>
</dbReference>
<dbReference type="EMBL" id="NBIU01000002">
    <property type="protein sequence ID" value="PZT48884.1"/>
    <property type="molecule type" value="Genomic_DNA"/>
</dbReference>
<dbReference type="OrthoDB" id="5368581at2"/>
<protein>
    <submittedName>
        <fullName evidence="2">Uncharacterized protein</fullName>
    </submittedName>
</protein>
<proteinExistence type="predicted"/>
<evidence type="ECO:0000313" key="2">
    <source>
        <dbReference type="EMBL" id="PZT48884.1"/>
    </source>
</evidence>
<feature type="signal peptide" evidence="1">
    <location>
        <begin position="1"/>
        <end position="22"/>
    </location>
</feature>
<gene>
    <name evidence="2" type="ORF">B6S12_00895</name>
</gene>
<organism evidence="2 3">
    <name type="scientific">Helicobacter valdiviensis</name>
    <dbReference type="NCBI Taxonomy" id="1458358"/>
    <lineage>
        <taxon>Bacteria</taxon>
        <taxon>Pseudomonadati</taxon>
        <taxon>Campylobacterota</taxon>
        <taxon>Epsilonproteobacteria</taxon>
        <taxon>Campylobacterales</taxon>
        <taxon>Helicobacteraceae</taxon>
        <taxon>Helicobacter</taxon>
    </lineage>
</organism>
<evidence type="ECO:0000313" key="3">
    <source>
        <dbReference type="Proteomes" id="UP000249746"/>
    </source>
</evidence>
<name>A0A2W6MWK6_9HELI</name>
<dbReference type="AlphaFoldDB" id="A0A2W6MWK6"/>
<comment type="caution">
    <text evidence="2">The sequence shown here is derived from an EMBL/GenBank/DDBJ whole genome shotgun (WGS) entry which is preliminary data.</text>
</comment>
<evidence type="ECO:0000256" key="1">
    <source>
        <dbReference type="SAM" id="SignalP"/>
    </source>
</evidence>
<feature type="chain" id="PRO_5015948499" evidence="1">
    <location>
        <begin position="23"/>
        <end position="110"/>
    </location>
</feature>
<keyword evidence="3" id="KW-1185">Reference proteome</keyword>